<dbReference type="EMBL" id="CAJQZP010001576">
    <property type="protein sequence ID" value="CAG5055137.1"/>
    <property type="molecule type" value="Genomic_DNA"/>
</dbReference>
<proteinExistence type="predicted"/>
<organism evidence="1 2">
    <name type="scientific">Parnassius apollo</name>
    <name type="common">Apollo butterfly</name>
    <name type="synonym">Papilio apollo</name>
    <dbReference type="NCBI Taxonomy" id="110799"/>
    <lineage>
        <taxon>Eukaryota</taxon>
        <taxon>Metazoa</taxon>
        <taxon>Ecdysozoa</taxon>
        <taxon>Arthropoda</taxon>
        <taxon>Hexapoda</taxon>
        <taxon>Insecta</taxon>
        <taxon>Pterygota</taxon>
        <taxon>Neoptera</taxon>
        <taxon>Endopterygota</taxon>
        <taxon>Lepidoptera</taxon>
        <taxon>Glossata</taxon>
        <taxon>Ditrysia</taxon>
        <taxon>Papilionoidea</taxon>
        <taxon>Papilionidae</taxon>
        <taxon>Parnassiinae</taxon>
        <taxon>Parnassini</taxon>
        <taxon>Parnassius</taxon>
        <taxon>Parnassius</taxon>
    </lineage>
</organism>
<gene>
    <name evidence="1" type="ORF">PAPOLLO_LOCUS26182</name>
</gene>
<comment type="caution">
    <text evidence="1">The sequence shown here is derived from an EMBL/GenBank/DDBJ whole genome shotgun (WGS) entry which is preliminary data.</text>
</comment>
<keyword evidence="2" id="KW-1185">Reference proteome</keyword>
<reference evidence="1" key="1">
    <citation type="submission" date="2021-04" db="EMBL/GenBank/DDBJ databases">
        <authorList>
            <person name="Tunstrom K."/>
        </authorList>
    </citation>
    <scope>NUCLEOTIDE SEQUENCE</scope>
</reference>
<evidence type="ECO:0000313" key="1">
    <source>
        <dbReference type="EMBL" id="CAG5055137.1"/>
    </source>
</evidence>
<dbReference type="AlphaFoldDB" id="A0A8S3YBN6"/>
<dbReference type="OrthoDB" id="7367179at2759"/>
<dbReference type="Proteomes" id="UP000691718">
    <property type="component" value="Unassembled WGS sequence"/>
</dbReference>
<name>A0A8S3YBN6_PARAO</name>
<sequence length="172" mass="20651">MLNKLTVTPKYLEKGHTQMECHSMHSVIERAIRHKKINVPADYAYLAKIACKRNPYEVQYLYHHFFKDIEHTLTFYKSIKPGRKAGDPTVTNLRVLKYTSDGMIVYKLRHSSTIWEEFPIRTKKISCIPWDEIPQLYSTRLKIKKEKYQDLQTLKHTMEKDYHKFYDDLPHF</sequence>
<accession>A0A8S3YBN6</accession>
<protein>
    <submittedName>
        <fullName evidence="1">(apollo) hypothetical protein</fullName>
    </submittedName>
</protein>
<evidence type="ECO:0000313" key="2">
    <source>
        <dbReference type="Proteomes" id="UP000691718"/>
    </source>
</evidence>